<name>A0A937UTX7_9ACTN</name>
<dbReference type="PROSITE" id="PS51257">
    <property type="entry name" value="PROKAR_LIPOPROTEIN"/>
    <property type="match status" value="1"/>
</dbReference>
<dbReference type="CDD" id="cd05379">
    <property type="entry name" value="CAP_bacterial"/>
    <property type="match status" value="1"/>
</dbReference>
<dbReference type="EMBL" id="JAEACQ010000386">
    <property type="protein sequence ID" value="MBL7633523.1"/>
    <property type="molecule type" value="Genomic_DNA"/>
</dbReference>
<proteinExistence type="predicted"/>
<keyword evidence="4" id="KW-1185">Reference proteome</keyword>
<feature type="compositionally biased region" description="Pro residues" evidence="1">
    <location>
        <begin position="68"/>
        <end position="108"/>
    </location>
</feature>
<dbReference type="Gene3D" id="3.40.33.10">
    <property type="entry name" value="CAP"/>
    <property type="match status" value="1"/>
</dbReference>
<dbReference type="Pfam" id="PF00188">
    <property type="entry name" value="CAP"/>
    <property type="match status" value="1"/>
</dbReference>
<feature type="region of interest" description="Disordered" evidence="1">
    <location>
        <begin position="30"/>
        <end position="112"/>
    </location>
</feature>
<dbReference type="RefSeq" id="WP_203004254.1">
    <property type="nucleotide sequence ID" value="NZ_JADWYU010000203.1"/>
</dbReference>
<gene>
    <name evidence="3" type="ORF">I7412_41495</name>
</gene>
<dbReference type="PANTHER" id="PTHR31157:SF1">
    <property type="entry name" value="SCP DOMAIN-CONTAINING PROTEIN"/>
    <property type="match status" value="1"/>
</dbReference>
<evidence type="ECO:0000259" key="2">
    <source>
        <dbReference type="Pfam" id="PF00188"/>
    </source>
</evidence>
<organism evidence="3 4">
    <name type="scientific">Frankia nepalensis</name>
    <dbReference type="NCBI Taxonomy" id="1836974"/>
    <lineage>
        <taxon>Bacteria</taxon>
        <taxon>Bacillati</taxon>
        <taxon>Actinomycetota</taxon>
        <taxon>Actinomycetes</taxon>
        <taxon>Frankiales</taxon>
        <taxon>Frankiaceae</taxon>
        <taxon>Frankia</taxon>
    </lineage>
</organism>
<accession>A0A937UTX7</accession>
<dbReference type="InterPro" id="IPR014044">
    <property type="entry name" value="CAP_dom"/>
</dbReference>
<dbReference type="SUPFAM" id="SSF55797">
    <property type="entry name" value="PR-1-like"/>
    <property type="match status" value="1"/>
</dbReference>
<dbReference type="AlphaFoldDB" id="A0A937UTX7"/>
<protein>
    <submittedName>
        <fullName evidence="3">CAP domain-containing protein</fullName>
    </submittedName>
</protein>
<feature type="compositionally biased region" description="Polar residues" evidence="1">
    <location>
        <begin position="42"/>
        <end position="51"/>
    </location>
</feature>
<comment type="caution">
    <text evidence="3">The sequence shown here is derived from an EMBL/GenBank/DDBJ whole genome shotgun (WGS) entry which is preliminary data.</text>
</comment>
<evidence type="ECO:0000313" key="3">
    <source>
        <dbReference type="EMBL" id="MBL7633523.1"/>
    </source>
</evidence>
<dbReference type="InterPro" id="IPR035940">
    <property type="entry name" value="CAP_sf"/>
</dbReference>
<evidence type="ECO:0000313" key="4">
    <source>
        <dbReference type="Proteomes" id="UP000604475"/>
    </source>
</evidence>
<feature type="domain" description="SCP" evidence="2">
    <location>
        <begin position="117"/>
        <end position="232"/>
    </location>
</feature>
<sequence>MTRVPRNIRGPLAAVGVTAVLTACQPFQFPSSGDGGAPRPTHTPTASPTSIRTTTAPPSPTHSFSPTSVPPPPTTTRPASTPPRTTPPAAPTTRPPVPPPPATTPPAPLGKTDEVVRLTNVERGKAGCGPLAVDASLTTAAQAHTADMAANNYFSHTSRDGRSPGDRAKAAGFPSGFVGENIAAGAQTPAQVLQMWMDSAGHRANILNCSYTHIGVGYAEGGSYRYYWTQAFGRR</sequence>
<evidence type="ECO:0000256" key="1">
    <source>
        <dbReference type="SAM" id="MobiDB-lite"/>
    </source>
</evidence>
<feature type="compositionally biased region" description="Low complexity" evidence="1">
    <location>
        <begin position="52"/>
        <end position="67"/>
    </location>
</feature>
<dbReference type="PANTHER" id="PTHR31157">
    <property type="entry name" value="SCP DOMAIN-CONTAINING PROTEIN"/>
    <property type="match status" value="1"/>
</dbReference>
<reference evidence="3" key="1">
    <citation type="submission" date="2020-12" db="EMBL/GenBank/DDBJ databases">
        <title>Genomic characterization of non-nitrogen-fixing Frankia strains.</title>
        <authorList>
            <person name="Carlos-Shanley C."/>
            <person name="Guerra T."/>
            <person name="Hahn D."/>
        </authorList>
    </citation>
    <scope>NUCLEOTIDE SEQUENCE</scope>
    <source>
        <strain evidence="3">CN6</strain>
    </source>
</reference>
<dbReference type="Proteomes" id="UP000604475">
    <property type="component" value="Unassembled WGS sequence"/>
</dbReference>